<reference evidence="2" key="1">
    <citation type="submission" date="2014-05" db="EMBL/GenBank/DDBJ databases">
        <authorList>
            <person name="Chronopoulou M."/>
        </authorList>
    </citation>
    <scope>NUCLEOTIDE SEQUENCE</scope>
    <source>
        <tissue evidence="2">Whole organism</tissue>
    </source>
</reference>
<sequence length="130" mass="15275">MNKFVVFGLLLFLCKTEIISSFPILNEDDSSEPNLFNSYENYKNYEKKVIDYIRNLELEMNELNGSDQLSDMMNTDYHNIDKRRRRRYGFWITAINKMGNGGKRSLFKRNGKFIPITTLSSKLLNLPNFG</sequence>
<dbReference type="EMBL" id="HACA01012007">
    <property type="protein sequence ID" value="CDW29368.1"/>
    <property type="molecule type" value="Transcribed_RNA"/>
</dbReference>
<protein>
    <submittedName>
        <fullName evidence="2">Uncharacterized protein</fullName>
    </submittedName>
</protein>
<dbReference type="KEGG" id="lsm:121126726"/>
<feature type="signal peptide" evidence="1">
    <location>
        <begin position="1"/>
        <end position="21"/>
    </location>
</feature>
<dbReference type="AlphaFoldDB" id="A0A0K2TTM8"/>
<dbReference type="EMBL" id="HACA01012006">
    <property type="protein sequence ID" value="CDW29367.1"/>
    <property type="molecule type" value="Transcribed_RNA"/>
</dbReference>
<keyword evidence="1" id="KW-0732">Signal</keyword>
<evidence type="ECO:0000313" key="2">
    <source>
        <dbReference type="EMBL" id="CDW29368.1"/>
    </source>
</evidence>
<feature type="chain" id="PRO_5013456406" evidence="1">
    <location>
        <begin position="22"/>
        <end position="130"/>
    </location>
</feature>
<evidence type="ECO:0000256" key="1">
    <source>
        <dbReference type="SAM" id="SignalP"/>
    </source>
</evidence>
<proteinExistence type="predicted"/>
<dbReference type="GeneID" id="121126726"/>
<dbReference type="RefSeq" id="XP_040577985.1">
    <property type="nucleotide sequence ID" value="XM_040722051.2"/>
</dbReference>
<name>A0A0K2TTM8_LEPSM</name>
<accession>A0A0K2TTM8</accession>
<organism evidence="2">
    <name type="scientific">Lepeophtheirus salmonis</name>
    <name type="common">Salmon louse</name>
    <name type="synonym">Caligus salmonis</name>
    <dbReference type="NCBI Taxonomy" id="72036"/>
    <lineage>
        <taxon>Eukaryota</taxon>
        <taxon>Metazoa</taxon>
        <taxon>Ecdysozoa</taxon>
        <taxon>Arthropoda</taxon>
        <taxon>Crustacea</taxon>
        <taxon>Multicrustacea</taxon>
        <taxon>Hexanauplia</taxon>
        <taxon>Copepoda</taxon>
        <taxon>Siphonostomatoida</taxon>
        <taxon>Caligidae</taxon>
        <taxon>Lepeophtheirus</taxon>
    </lineage>
</organism>
<dbReference type="OrthoDB" id="10642372at2759"/>